<evidence type="ECO:0000259" key="5">
    <source>
        <dbReference type="Pfam" id="PF01266"/>
    </source>
</evidence>
<dbReference type="PANTHER" id="PTHR13847:SF286">
    <property type="entry name" value="D-AMINO ACID DEHYDROGENASE"/>
    <property type="match status" value="1"/>
</dbReference>
<dbReference type="PANTHER" id="PTHR13847">
    <property type="entry name" value="SARCOSINE DEHYDROGENASE-RELATED"/>
    <property type="match status" value="1"/>
</dbReference>
<comment type="cofactor">
    <cofactor evidence="1">
        <name>FAD</name>
        <dbReference type="ChEBI" id="CHEBI:57692"/>
    </cofactor>
</comment>
<dbReference type="GO" id="GO:0005737">
    <property type="term" value="C:cytoplasm"/>
    <property type="evidence" value="ECO:0007669"/>
    <property type="project" value="TreeGrafter"/>
</dbReference>
<dbReference type="InterPro" id="IPR036188">
    <property type="entry name" value="FAD/NAD-bd_sf"/>
</dbReference>
<dbReference type="InterPro" id="IPR006076">
    <property type="entry name" value="FAD-dep_OxRdtase"/>
</dbReference>
<dbReference type="OrthoDB" id="9799943at2"/>
<dbReference type="Gene3D" id="3.30.9.10">
    <property type="entry name" value="D-Amino Acid Oxidase, subunit A, domain 2"/>
    <property type="match status" value="1"/>
</dbReference>
<dbReference type="EC" id="1.5.3.1" evidence="6"/>
<dbReference type="GO" id="GO:0008115">
    <property type="term" value="F:sarcosine oxidase activity"/>
    <property type="evidence" value="ECO:0007669"/>
    <property type="project" value="UniProtKB-EC"/>
</dbReference>
<evidence type="ECO:0000313" key="7">
    <source>
        <dbReference type="Proteomes" id="UP000315082"/>
    </source>
</evidence>
<keyword evidence="4 6" id="KW-0560">Oxidoreductase</keyword>
<evidence type="ECO:0000256" key="3">
    <source>
        <dbReference type="ARBA" id="ARBA00022630"/>
    </source>
</evidence>
<dbReference type="Proteomes" id="UP000315082">
    <property type="component" value="Chromosome"/>
</dbReference>
<protein>
    <submittedName>
        <fullName evidence="6">Monomeric sarcosine oxidase</fullName>
        <ecNumber evidence="6">1.5.3.1</ecNumber>
    </submittedName>
</protein>
<name>A0A518JRG8_9BACT</name>
<evidence type="ECO:0000256" key="4">
    <source>
        <dbReference type="ARBA" id="ARBA00023002"/>
    </source>
</evidence>
<dbReference type="InterPro" id="IPR017741">
    <property type="entry name" value="FAD-dependent_OxRdtase_HpnW"/>
</dbReference>
<dbReference type="RefSeq" id="WP_145093520.1">
    <property type="nucleotide sequence ID" value="NZ_CP036348.1"/>
</dbReference>
<accession>A0A518JRG8</accession>
<reference evidence="6 7" key="1">
    <citation type="submission" date="2019-02" db="EMBL/GenBank/DDBJ databases">
        <title>Deep-cultivation of Planctomycetes and their phenomic and genomic characterization uncovers novel biology.</title>
        <authorList>
            <person name="Wiegand S."/>
            <person name="Jogler M."/>
            <person name="Boedeker C."/>
            <person name="Pinto D."/>
            <person name="Vollmers J."/>
            <person name="Rivas-Marin E."/>
            <person name="Kohn T."/>
            <person name="Peeters S.H."/>
            <person name="Heuer A."/>
            <person name="Rast P."/>
            <person name="Oberbeckmann S."/>
            <person name="Bunk B."/>
            <person name="Jeske O."/>
            <person name="Meyerdierks A."/>
            <person name="Storesund J.E."/>
            <person name="Kallscheuer N."/>
            <person name="Luecker S."/>
            <person name="Lage O.M."/>
            <person name="Pohl T."/>
            <person name="Merkel B.J."/>
            <person name="Hornburger P."/>
            <person name="Mueller R.-W."/>
            <person name="Bruemmer F."/>
            <person name="Labrenz M."/>
            <person name="Spormann A.M."/>
            <person name="Op den Camp H."/>
            <person name="Overmann J."/>
            <person name="Amann R."/>
            <person name="Jetten M.S.M."/>
            <person name="Mascher T."/>
            <person name="Medema M.H."/>
            <person name="Devos D.P."/>
            <person name="Kaster A.-K."/>
            <person name="Ovreas L."/>
            <person name="Rohde M."/>
            <person name="Galperin M.Y."/>
            <person name="Jogler C."/>
        </authorList>
    </citation>
    <scope>NUCLEOTIDE SEQUENCE [LARGE SCALE GENOMIC DNA]</scope>
    <source>
        <strain evidence="6 7">Poly24</strain>
    </source>
</reference>
<dbReference type="AlphaFoldDB" id="A0A518JRG8"/>
<dbReference type="Pfam" id="PF01266">
    <property type="entry name" value="DAO"/>
    <property type="match status" value="1"/>
</dbReference>
<dbReference type="NCBIfam" id="TIGR03364">
    <property type="entry name" value="HpnW_proposed"/>
    <property type="match status" value="1"/>
</dbReference>
<keyword evidence="3" id="KW-0285">Flavoprotein</keyword>
<feature type="domain" description="FAD dependent oxidoreductase" evidence="5">
    <location>
        <begin position="6"/>
        <end position="370"/>
    </location>
</feature>
<dbReference type="Gene3D" id="3.50.50.60">
    <property type="entry name" value="FAD/NAD(P)-binding domain"/>
    <property type="match status" value="1"/>
</dbReference>
<comment type="similarity">
    <text evidence="2">Belongs to the DadA oxidoreductase family.</text>
</comment>
<dbReference type="EMBL" id="CP036348">
    <property type="protein sequence ID" value="QDV68140.1"/>
    <property type="molecule type" value="Genomic_DNA"/>
</dbReference>
<sequence>MAKTYDVAIVGAGIVGLAHAWMAASRGMKVLLVERSPVATGASIRNFGMVWPIGQPAGELHRVAMRSRELWLELAKQSRIWASTCGSLHLAHRADELAVLEEFVEQHRDGEINVRMLSARETLQRTPAANPDGLLGSMHSESELCVNPPAAIAAIPQWLHQRYGVDCEFETTICELPDGTLRASDGRHWQSERVVVCSGVDFQTLLPEVFAGTPLKICKLQMMRTVPQANGWRIGPHLASGLTLRHYRSFEGCPSLAALRQRVRDETPELDRFGIHVMASQNELGQVVLGDSHEYDTEISVFDRAEIDEWILRELRRQFVLPDWTIERRWHGFYAKHPQHAMFEVEARERVHVCVAPGGAGMTMSFGIADRFWQSIAGDRLIGSNEN</sequence>
<dbReference type="KEGG" id="rcf:Poly24_18480"/>
<dbReference type="SUPFAM" id="SSF51905">
    <property type="entry name" value="FAD/NAD(P)-binding domain"/>
    <property type="match status" value="1"/>
</dbReference>
<proteinExistence type="inferred from homology"/>
<gene>
    <name evidence="6" type="primary">soxA</name>
    <name evidence="6" type="ORF">Poly24_18480</name>
</gene>
<evidence type="ECO:0000256" key="2">
    <source>
        <dbReference type="ARBA" id="ARBA00009410"/>
    </source>
</evidence>
<evidence type="ECO:0000256" key="1">
    <source>
        <dbReference type="ARBA" id="ARBA00001974"/>
    </source>
</evidence>
<evidence type="ECO:0000313" key="6">
    <source>
        <dbReference type="EMBL" id="QDV68140.1"/>
    </source>
</evidence>
<organism evidence="6 7">
    <name type="scientific">Rosistilla carotiformis</name>
    <dbReference type="NCBI Taxonomy" id="2528017"/>
    <lineage>
        <taxon>Bacteria</taxon>
        <taxon>Pseudomonadati</taxon>
        <taxon>Planctomycetota</taxon>
        <taxon>Planctomycetia</taxon>
        <taxon>Pirellulales</taxon>
        <taxon>Pirellulaceae</taxon>
        <taxon>Rosistilla</taxon>
    </lineage>
</organism>
<keyword evidence="7" id="KW-1185">Reference proteome</keyword>